<organism evidence="9 10">
    <name type="scientific">Canna indica</name>
    <name type="common">Indian-shot</name>
    <dbReference type="NCBI Taxonomy" id="4628"/>
    <lineage>
        <taxon>Eukaryota</taxon>
        <taxon>Viridiplantae</taxon>
        <taxon>Streptophyta</taxon>
        <taxon>Embryophyta</taxon>
        <taxon>Tracheophyta</taxon>
        <taxon>Spermatophyta</taxon>
        <taxon>Magnoliopsida</taxon>
        <taxon>Liliopsida</taxon>
        <taxon>Zingiberales</taxon>
        <taxon>Cannaceae</taxon>
        <taxon>Canna</taxon>
    </lineage>
</organism>
<evidence type="ECO:0000256" key="2">
    <source>
        <dbReference type="ARBA" id="ARBA00005510"/>
    </source>
</evidence>
<evidence type="ECO:0000259" key="7">
    <source>
        <dbReference type="PROSITE" id="PS50888"/>
    </source>
</evidence>
<evidence type="ECO:0000256" key="5">
    <source>
        <dbReference type="ARBA" id="ARBA00023242"/>
    </source>
</evidence>
<dbReference type="Proteomes" id="UP001327560">
    <property type="component" value="Chromosome 2"/>
</dbReference>
<dbReference type="PANTHER" id="PTHR31945">
    <property type="entry name" value="TRANSCRIPTION FACTOR SCREAM2-RELATED"/>
    <property type="match status" value="1"/>
</dbReference>
<dbReference type="Gene3D" id="4.10.280.10">
    <property type="entry name" value="Helix-loop-helix DNA-binding domain"/>
    <property type="match status" value="1"/>
</dbReference>
<dbReference type="GO" id="GO:0043565">
    <property type="term" value="F:sequence-specific DNA binding"/>
    <property type="evidence" value="ECO:0007669"/>
    <property type="project" value="TreeGrafter"/>
</dbReference>
<keyword evidence="10" id="KW-1185">Reference proteome</keyword>
<dbReference type="AlphaFoldDB" id="A0AAQ3K0U5"/>
<dbReference type="PROSITE" id="PS50888">
    <property type="entry name" value="BHLH"/>
    <property type="match status" value="1"/>
</dbReference>
<dbReference type="InterPro" id="IPR011598">
    <property type="entry name" value="bHLH_dom"/>
</dbReference>
<dbReference type="GO" id="GO:0003700">
    <property type="term" value="F:DNA-binding transcription factor activity"/>
    <property type="evidence" value="ECO:0007669"/>
    <property type="project" value="TreeGrafter"/>
</dbReference>
<reference evidence="9 10" key="1">
    <citation type="submission" date="2023-10" db="EMBL/GenBank/DDBJ databases">
        <title>Chromosome-scale genome assembly provides insights into flower coloration mechanisms of Canna indica.</title>
        <authorList>
            <person name="Li C."/>
        </authorList>
    </citation>
    <scope>NUCLEOTIDE SEQUENCE [LARGE SCALE GENOMIC DNA]</scope>
    <source>
        <tissue evidence="9">Flower</tissue>
    </source>
</reference>
<dbReference type="InterPro" id="IPR051358">
    <property type="entry name" value="TF_AMS/ICE1/BHLH6-like"/>
</dbReference>
<dbReference type="InterPro" id="IPR002912">
    <property type="entry name" value="ACT_dom"/>
</dbReference>
<evidence type="ECO:0000256" key="6">
    <source>
        <dbReference type="SAM" id="MobiDB-lite"/>
    </source>
</evidence>
<evidence type="ECO:0000256" key="3">
    <source>
        <dbReference type="ARBA" id="ARBA00023015"/>
    </source>
</evidence>
<dbReference type="SMART" id="SM00353">
    <property type="entry name" value="HLH"/>
    <property type="match status" value="1"/>
</dbReference>
<dbReference type="InterPro" id="IPR036638">
    <property type="entry name" value="HLH_DNA-bd_sf"/>
</dbReference>
<evidence type="ECO:0000313" key="9">
    <source>
        <dbReference type="EMBL" id="WOK98582.1"/>
    </source>
</evidence>
<protein>
    <submittedName>
        <fullName evidence="9">Transcription factor UDT1</fullName>
    </submittedName>
</protein>
<feature type="region of interest" description="Disordered" evidence="6">
    <location>
        <begin position="105"/>
        <end position="128"/>
    </location>
</feature>
<dbReference type="GO" id="GO:0005634">
    <property type="term" value="C:nucleus"/>
    <property type="evidence" value="ECO:0007669"/>
    <property type="project" value="UniProtKB-SubCell"/>
</dbReference>
<keyword evidence="3" id="KW-0805">Transcription regulation</keyword>
<proteinExistence type="inferred from homology"/>
<dbReference type="PANTHER" id="PTHR31945:SF68">
    <property type="entry name" value="TRANSCRIPTION FACTOR UDT1"/>
    <property type="match status" value="1"/>
</dbReference>
<accession>A0AAQ3K0U5</accession>
<evidence type="ECO:0000256" key="4">
    <source>
        <dbReference type="ARBA" id="ARBA00023163"/>
    </source>
</evidence>
<keyword evidence="4" id="KW-0804">Transcription</keyword>
<gene>
    <name evidence="9" type="ORF">Cni_G07294</name>
</gene>
<evidence type="ECO:0000259" key="8">
    <source>
        <dbReference type="PROSITE" id="PS51671"/>
    </source>
</evidence>
<sequence length="215" mass="24408">MPRRPREAVVGLSPEAADFVDAVLDGWGDEVGQMEMPGPETRYKSKNLQAERRRRTKLNGRLLALRALVPNITKMSKESTLVDAISYIKELQQQKLELEMELPGLPDQDLEKQGSASSAETMPMETPQLQQGKVELNPMRKNKYHVEMIYKNKKGTFAQLLQTFSRFGAQVTTVNSVAFSGYCETVFCIEVREEEEIHISELRLQLLLIIEPQIA</sequence>
<keyword evidence="5" id="KW-0539">Nucleus</keyword>
<dbReference type="GO" id="GO:0046983">
    <property type="term" value="F:protein dimerization activity"/>
    <property type="evidence" value="ECO:0007669"/>
    <property type="project" value="InterPro"/>
</dbReference>
<dbReference type="SUPFAM" id="SSF47459">
    <property type="entry name" value="HLH, helix-loop-helix DNA-binding domain"/>
    <property type="match status" value="1"/>
</dbReference>
<name>A0AAQ3K0U5_9LILI</name>
<evidence type="ECO:0000313" key="10">
    <source>
        <dbReference type="Proteomes" id="UP001327560"/>
    </source>
</evidence>
<dbReference type="PROSITE" id="PS51671">
    <property type="entry name" value="ACT"/>
    <property type="match status" value="1"/>
</dbReference>
<comment type="subcellular location">
    <subcellularLocation>
        <location evidence="1">Nucleus</location>
    </subcellularLocation>
</comment>
<dbReference type="Pfam" id="PF00010">
    <property type="entry name" value="HLH"/>
    <property type="match status" value="1"/>
</dbReference>
<evidence type="ECO:0000256" key="1">
    <source>
        <dbReference type="ARBA" id="ARBA00004123"/>
    </source>
</evidence>
<feature type="domain" description="BHLH" evidence="7">
    <location>
        <begin position="42"/>
        <end position="91"/>
    </location>
</feature>
<comment type="similarity">
    <text evidence="2">Belongs to the bHLH protein family.</text>
</comment>
<feature type="domain" description="ACT" evidence="8">
    <location>
        <begin position="145"/>
        <end position="215"/>
    </location>
</feature>
<dbReference type="EMBL" id="CP136891">
    <property type="protein sequence ID" value="WOK98582.1"/>
    <property type="molecule type" value="Genomic_DNA"/>
</dbReference>